<name>A0A9P1D1K2_9DINO</name>
<protein>
    <submittedName>
        <fullName evidence="2">Uncharacterized protein</fullName>
    </submittedName>
</protein>
<dbReference type="EMBL" id="CAMXCT020003133">
    <property type="protein sequence ID" value="CAL1156007.1"/>
    <property type="molecule type" value="Genomic_DNA"/>
</dbReference>
<dbReference type="EMBL" id="CAMXCT010003133">
    <property type="protein sequence ID" value="CAI4002632.1"/>
    <property type="molecule type" value="Genomic_DNA"/>
</dbReference>
<feature type="compositionally biased region" description="Polar residues" evidence="1">
    <location>
        <begin position="383"/>
        <end position="392"/>
    </location>
</feature>
<feature type="compositionally biased region" description="Low complexity" evidence="1">
    <location>
        <begin position="236"/>
        <end position="245"/>
    </location>
</feature>
<feature type="region of interest" description="Disordered" evidence="1">
    <location>
        <begin position="364"/>
        <end position="392"/>
    </location>
</feature>
<evidence type="ECO:0000313" key="2">
    <source>
        <dbReference type="EMBL" id="CAI4002632.1"/>
    </source>
</evidence>
<feature type="compositionally biased region" description="Polar residues" evidence="1">
    <location>
        <begin position="164"/>
        <end position="175"/>
    </location>
</feature>
<feature type="compositionally biased region" description="Basic and acidic residues" evidence="1">
    <location>
        <begin position="1"/>
        <end position="14"/>
    </location>
</feature>
<feature type="region of interest" description="Disordered" evidence="1">
    <location>
        <begin position="82"/>
        <end position="101"/>
    </location>
</feature>
<evidence type="ECO:0000313" key="3">
    <source>
        <dbReference type="EMBL" id="CAL4789944.1"/>
    </source>
</evidence>
<dbReference type="Proteomes" id="UP001152797">
    <property type="component" value="Unassembled WGS sequence"/>
</dbReference>
<feature type="region of interest" description="Disordered" evidence="1">
    <location>
        <begin position="1"/>
        <end position="21"/>
    </location>
</feature>
<evidence type="ECO:0000313" key="4">
    <source>
        <dbReference type="Proteomes" id="UP001152797"/>
    </source>
</evidence>
<gene>
    <name evidence="2" type="ORF">C1SCF055_LOCUS28573</name>
</gene>
<evidence type="ECO:0000256" key="1">
    <source>
        <dbReference type="SAM" id="MobiDB-lite"/>
    </source>
</evidence>
<dbReference type="OrthoDB" id="446802at2759"/>
<feature type="region of interest" description="Disordered" evidence="1">
    <location>
        <begin position="156"/>
        <end position="177"/>
    </location>
</feature>
<reference evidence="3 4" key="2">
    <citation type="submission" date="2024-05" db="EMBL/GenBank/DDBJ databases">
        <authorList>
            <person name="Chen Y."/>
            <person name="Shah S."/>
            <person name="Dougan E. K."/>
            <person name="Thang M."/>
            <person name="Chan C."/>
        </authorList>
    </citation>
    <scope>NUCLEOTIDE SEQUENCE [LARGE SCALE GENOMIC DNA]</scope>
</reference>
<reference evidence="2" key="1">
    <citation type="submission" date="2022-10" db="EMBL/GenBank/DDBJ databases">
        <authorList>
            <person name="Chen Y."/>
            <person name="Dougan E. K."/>
            <person name="Chan C."/>
            <person name="Rhodes N."/>
            <person name="Thang M."/>
        </authorList>
    </citation>
    <scope>NUCLEOTIDE SEQUENCE</scope>
</reference>
<keyword evidence="4" id="KW-1185">Reference proteome</keyword>
<feature type="region of interest" description="Disordered" evidence="1">
    <location>
        <begin position="214"/>
        <end position="297"/>
    </location>
</feature>
<dbReference type="EMBL" id="CAMXCT030003133">
    <property type="protein sequence ID" value="CAL4789944.1"/>
    <property type="molecule type" value="Genomic_DNA"/>
</dbReference>
<dbReference type="AlphaFoldDB" id="A0A9P1D1K2"/>
<accession>A0A9P1D1K2</accession>
<sequence>MGDETTGERKDAKPADAMSEAAASALRTFRAAVAEVQRLSSAAEQEEGSAIDEEAMKSAKARLENAMKAATLAGVSESTLLEASAPEEAPEQPKVAEGDLKNGSKVEIHGLESEAGKQLNGQVGTITSFLEEKGRYQISLADKVVSIRPENLQLLPAASGGQKAPNQTGAESTFQVGDRVEVNGLESEAGRKLNERVGVTKEFLADKGRWTIEMEDTKEVVSVRPSNMSFVEKASEGSSSSSSSGSEKEQKPKKRKRSSANPEEALEAMLKGERVRSDKKKKSARDAGAAAAWAAQAHEADNGALKPGDVVEVHGLQSAGGKALNGKSGLITKWDEVKGRFQVELGMANLQSLKPENLKRTVASGQAQRPHNDDGCGEFGDYSGSTAGYTLL</sequence>
<proteinExistence type="predicted"/>
<organism evidence="2">
    <name type="scientific">Cladocopium goreaui</name>
    <dbReference type="NCBI Taxonomy" id="2562237"/>
    <lineage>
        <taxon>Eukaryota</taxon>
        <taxon>Sar</taxon>
        <taxon>Alveolata</taxon>
        <taxon>Dinophyceae</taxon>
        <taxon>Suessiales</taxon>
        <taxon>Symbiodiniaceae</taxon>
        <taxon>Cladocopium</taxon>
    </lineage>
</organism>
<comment type="caution">
    <text evidence="2">The sequence shown here is derived from an EMBL/GenBank/DDBJ whole genome shotgun (WGS) entry which is preliminary data.</text>
</comment>
<feature type="compositionally biased region" description="Low complexity" evidence="1">
    <location>
        <begin position="286"/>
        <end position="297"/>
    </location>
</feature>